<proteinExistence type="predicted"/>
<comment type="caution">
    <text evidence="2">The sequence shown here is derived from an EMBL/GenBank/DDBJ whole genome shotgun (WGS) entry which is preliminary data.</text>
</comment>
<feature type="compositionally biased region" description="Basic and acidic residues" evidence="1">
    <location>
        <begin position="119"/>
        <end position="134"/>
    </location>
</feature>
<evidence type="ECO:0000313" key="3">
    <source>
        <dbReference type="Proteomes" id="UP000827284"/>
    </source>
</evidence>
<feature type="compositionally biased region" description="Basic and acidic residues" evidence="1">
    <location>
        <begin position="71"/>
        <end position="84"/>
    </location>
</feature>
<dbReference type="AlphaFoldDB" id="A0A9P3HIR7"/>
<feature type="region of interest" description="Disordered" evidence="1">
    <location>
        <begin position="228"/>
        <end position="255"/>
    </location>
</feature>
<reference evidence="2" key="2">
    <citation type="journal article" date="2022" name="Microbiol. Resour. Announc.">
        <title>Whole-Genome Sequence of Entomortierella parvispora E1425, a Mucoromycotan Fungus Associated with Burkholderiaceae-Related Endosymbiotic Bacteria.</title>
        <authorList>
            <person name="Herlambang A."/>
            <person name="Guo Y."/>
            <person name="Takashima Y."/>
            <person name="Narisawa K."/>
            <person name="Ohta H."/>
            <person name="Nishizawa T."/>
        </authorList>
    </citation>
    <scope>NUCLEOTIDE SEQUENCE</scope>
    <source>
        <strain evidence="2">E1425</strain>
    </source>
</reference>
<evidence type="ECO:0000256" key="1">
    <source>
        <dbReference type="SAM" id="MobiDB-lite"/>
    </source>
</evidence>
<feature type="compositionally biased region" description="Low complexity" evidence="1">
    <location>
        <begin position="242"/>
        <end position="255"/>
    </location>
</feature>
<sequence>MMHVTCAQDHDLILKGRKPRLFCQQHQNHTTPPESPMDSAGSWTLSKGPDSPLFPSSAFPTALTKKKRPRSRQDPRMPRIRGAEDSLFSEYSRQSSDDSMERPELGRRHSYTWSGGKWTRQEGEASSGRTKDRDESDMDWTFQSPSSGGRDARCRRSLQGKRATSTGSFVKIQSVGSPKDSEDRSIAKKRSSVQNIGPPLSINSNGVSIVVQVQGSVDVACEAGRERSPSISPFASREPAKTTTSTFTNTTTTQTTAEDVSQKLIDLQRRYDALHDIYGRDKMKNLKMKENLREIFGAFKLPVPTASTMRSDLDLESHGHSSLAVTQQRPGKMEWNPDMLEEYVQALRDMLVTEVTNECSRPVPDPRKKPRLDVMFQQLLHQH</sequence>
<feature type="region of interest" description="Disordered" evidence="1">
    <location>
        <begin position="26"/>
        <end position="200"/>
    </location>
</feature>
<keyword evidence="3" id="KW-1185">Reference proteome</keyword>
<evidence type="ECO:0000313" key="2">
    <source>
        <dbReference type="EMBL" id="GJJ77042.1"/>
    </source>
</evidence>
<name>A0A9P3HIR7_9FUNG</name>
<dbReference type="EMBL" id="BQFW01000013">
    <property type="protein sequence ID" value="GJJ77042.1"/>
    <property type="molecule type" value="Genomic_DNA"/>
</dbReference>
<dbReference type="Proteomes" id="UP000827284">
    <property type="component" value="Unassembled WGS sequence"/>
</dbReference>
<protein>
    <submittedName>
        <fullName evidence="2">Uncharacterized protein</fullName>
    </submittedName>
</protein>
<feature type="compositionally biased region" description="Basic and acidic residues" evidence="1">
    <location>
        <begin position="95"/>
        <end position="107"/>
    </location>
</feature>
<dbReference type="OrthoDB" id="20839at2759"/>
<accession>A0A9P3HIR7</accession>
<gene>
    <name evidence="2" type="ORF">EMPS_09401</name>
</gene>
<organism evidence="2 3">
    <name type="scientific">Entomortierella parvispora</name>
    <dbReference type="NCBI Taxonomy" id="205924"/>
    <lineage>
        <taxon>Eukaryota</taxon>
        <taxon>Fungi</taxon>
        <taxon>Fungi incertae sedis</taxon>
        <taxon>Mucoromycota</taxon>
        <taxon>Mortierellomycotina</taxon>
        <taxon>Mortierellomycetes</taxon>
        <taxon>Mortierellales</taxon>
        <taxon>Mortierellaceae</taxon>
        <taxon>Entomortierella</taxon>
    </lineage>
</organism>
<reference evidence="2" key="1">
    <citation type="submission" date="2021-11" db="EMBL/GenBank/DDBJ databases">
        <authorList>
            <person name="Herlambang A."/>
            <person name="Guo Y."/>
            <person name="Takashima Y."/>
            <person name="Nishizawa T."/>
        </authorList>
    </citation>
    <scope>NUCLEOTIDE SEQUENCE</scope>
    <source>
        <strain evidence="2">E1425</strain>
    </source>
</reference>